<feature type="region of interest" description="Disordered" evidence="1">
    <location>
        <begin position="1"/>
        <end position="33"/>
    </location>
</feature>
<accession>A0A388JW47</accession>
<feature type="compositionally biased region" description="Low complexity" evidence="1">
    <location>
        <begin position="104"/>
        <end position="117"/>
    </location>
</feature>
<feature type="region of interest" description="Disordered" evidence="1">
    <location>
        <begin position="353"/>
        <end position="380"/>
    </location>
</feature>
<evidence type="ECO:0000256" key="1">
    <source>
        <dbReference type="SAM" id="MobiDB-lite"/>
    </source>
</evidence>
<sequence length="893" mass="98279">MALGSGSSQEYVGNQLYGNRATTSQQSSTEVLKDGMRRSDNAARVNLSFGLCSGSSSAATHTVLVNPHPDDDAGQVTAVGRSAKAPSGEWVAAKKTRERLREQSPASSVPRAAASRPNWMQPPSPLSGGGSKGGCTAACVPTDEDFSSGLGEWVGRKVWAEHQQQVRREREVSITPWVQRLRVRKVMTKKEPAVVDADDYDDTAEDDERQDKETGGVHLFQGESGKHDFFQLTGKERSAQGFNFTMDRAVYEEIKGSTVKSRTIHPKNVADTGGSRGVQLPSGFSGDLQSVGDGDAGADGNDEDESSTKGSSPATGNTGGCGKRKNVRKQTFESLTECMEKHGTLMATMMESASKRQTVAAAAESPGEGDVDEPLVNRQRRGAARDGIEAAMKLWVGDMRFWNETEGNGLFKLIREVRLYLLAIARGVATPEIRRSIALPHSSIPQHKIGDESQLKAANGRAIKVQGITWRVIHRWIVKSASRSRGYHSAYGYVLNHVTTDIARIMWLGDDWCTCVSPVVCHITLEMDMKLPVWFVGAHIEDKHEDGDLVCYQEATMQHLVIHRSITLPHSSILQHKIGDESQLKAAKDRAIKVQSITWCVIHGWIFTSASRSRGYHSAYGYVLNHLATDIARVIWLGDDWCTGVSPAVCHITLEMDMKLPVWFVDAHIEDRYEDGELACYQEATMQRLVGAFTSVVSLAEGIDSGRISYDGLRNIADAMRLLLVASTWLMRMSGDDLHSHFNASLFVQLTATPTLMAAMHWSFDACRHILQAVTVVTERMGKPAMTLADPPLYIPYWDDCGITFSHETTLPSPMAVKLEWLGTGLPEDDDDKQPARTRMRRGREAQSASRTGWVTSRRRGVFAIACVGSFCGRDAHNTTFVMCALRRCLLCM</sequence>
<feature type="region of interest" description="Disordered" evidence="1">
    <location>
        <begin position="80"/>
        <end position="132"/>
    </location>
</feature>
<reference evidence="2 3" key="1">
    <citation type="journal article" date="2018" name="Cell">
        <title>The Chara Genome: Secondary Complexity and Implications for Plant Terrestrialization.</title>
        <authorList>
            <person name="Nishiyama T."/>
            <person name="Sakayama H."/>
            <person name="Vries J.D."/>
            <person name="Buschmann H."/>
            <person name="Saint-Marcoux D."/>
            <person name="Ullrich K.K."/>
            <person name="Haas F.B."/>
            <person name="Vanderstraeten L."/>
            <person name="Becker D."/>
            <person name="Lang D."/>
            <person name="Vosolsobe S."/>
            <person name="Rombauts S."/>
            <person name="Wilhelmsson P.K.I."/>
            <person name="Janitza P."/>
            <person name="Kern R."/>
            <person name="Heyl A."/>
            <person name="Rumpler F."/>
            <person name="Villalobos L.I.A.C."/>
            <person name="Clay J.M."/>
            <person name="Skokan R."/>
            <person name="Toyoda A."/>
            <person name="Suzuki Y."/>
            <person name="Kagoshima H."/>
            <person name="Schijlen E."/>
            <person name="Tajeshwar N."/>
            <person name="Catarino B."/>
            <person name="Hetherington A.J."/>
            <person name="Saltykova A."/>
            <person name="Bonnot C."/>
            <person name="Breuninger H."/>
            <person name="Symeonidi A."/>
            <person name="Radhakrishnan G.V."/>
            <person name="Van Nieuwerburgh F."/>
            <person name="Deforce D."/>
            <person name="Chang C."/>
            <person name="Karol K.G."/>
            <person name="Hedrich R."/>
            <person name="Ulvskov P."/>
            <person name="Glockner G."/>
            <person name="Delwiche C.F."/>
            <person name="Petrasek J."/>
            <person name="Van de Peer Y."/>
            <person name="Friml J."/>
            <person name="Beilby M."/>
            <person name="Dolan L."/>
            <person name="Kohara Y."/>
            <person name="Sugano S."/>
            <person name="Fujiyama A."/>
            <person name="Delaux P.-M."/>
            <person name="Quint M."/>
            <person name="TheiBen G."/>
            <person name="Hagemann M."/>
            <person name="Harholt J."/>
            <person name="Dunand C."/>
            <person name="Zachgo S."/>
            <person name="Langdale J."/>
            <person name="Maumus F."/>
            <person name="Straeten D.V.D."/>
            <person name="Gould S.B."/>
            <person name="Rensing S.A."/>
        </authorList>
    </citation>
    <scope>NUCLEOTIDE SEQUENCE [LARGE SCALE GENOMIC DNA]</scope>
    <source>
        <strain evidence="2 3">S276</strain>
    </source>
</reference>
<gene>
    <name evidence="2" type="ORF">CBR_g28481</name>
</gene>
<keyword evidence="3" id="KW-1185">Reference proteome</keyword>
<dbReference type="Gramene" id="GBG62005">
    <property type="protein sequence ID" value="GBG62005"/>
    <property type="gene ID" value="CBR_g28481"/>
</dbReference>
<feature type="region of interest" description="Disordered" evidence="1">
    <location>
        <begin position="826"/>
        <end position="853"/>
    </location>
</feature>
<dbReference type="AlphaFoldDB" id="A0A388JW47"/>
<protein>
    <submittedName>
        <fullName evidence="2">Uncharacterized protein</fullName>
    </submittedName>
</protein>
<organism evidence="2 3">
    <name type="scientific">Chara braunii</name>
    <name type="common">Braun's stonewort</name>
    <dbReference type="NCBI Taxonomy" id="69332"/>
    <lineage>
        <taxon>Eukaryota</taxon>
        <taxon>Viridiplantae</taxon>
        <taxon>Streptophyta</taxon>
        <taxon>Charophyceae</taxon>
        <taxon>Charales</taxon>
        <taxon>Characeae</taxon>
        <taxon>Chara</taxon>
    </lineage>
</organism>
<dbReference type="EMBL" id="BFEA01000025">
    <property type="protein sequence ID" value="GBG62005.1"/>
    <property type="molecule type" value="Genomic_DNA"/>
</dbReference>
<feature type="region of interest" description="Disordered" evidence="1">
    <location>
        <begin position="258"/>
        <end position="325"/>
    </location>
</feature>
<proteinExistence type="predicted"/>
<evidence type="ECO:0000313" key="3">
    <source>
        <dbReference type="Proteomes" id="UP000265515"/>
    </source>
</evidence>
<dbReference type="Proteomes" id="UP000265515">
    <property type="component" value="Unassembled WGS sequence"/>
</dbReference>
<name>A0A388JW47_CHABU</name>
<feature type="region of interest" description="Disordered" evidence="1">
    <location>
        <begin position="200"/>
        <end position="221"/>
    </location>
</feature>
<feature type="compositionally biased region" description="Polar residues" evidence="1">
    <location>
        <begin position="1"/>
        <end position="30"/>
    </location>
</feature>
<evidence type="ECO:0000313" key="2">
    <source>
        <dbReference type="EMBL" id="GBG62005.1"/>
    </source>
</evidence>
<comment type="caution">
    <text evidence="2">The sequence shown here is derived from an EMBL/GenBank/DDBJ whole genome shotgun (WGS) entry which is preliminary data.</text>
</comment>